<proteinExistence type="predicted"/>
<evidence type="ECO:0000313" key="2">
    <source>
        <dbReference type="Proteomes" id="UP000279307"/>
    </source>
</evidence>
<evidence type="ECO:0000313" key="1">
    <source>
        <dbReference type="EMBL" id="RLU20963.1"/>
    </source>
</evidence>
<reference evidence="1 2" key="1">
    <citation type="journal article" date="2018" name="Genome Res.">
        <title>The genomic architecture and molecular evolution of ant odorant receptors.</title>
        <authorList>
            <person name="McKenzie S.K."/>
            <person name="Kronauer D.J.C."/>
        </authorList>
    </citation>
    <scope>NUCLEOTIDE SEQUENCE [LARGE SCALE GENOMIC DNA]</scope>
    <source>
        <strain evidence="1">Clonal line C1</strain>
    </source>
</reference>
<dbReference type="EMBL" id="QOIP01000007">
    <property type="protein sequence ID" value="RLU20963.1"/>
    <property type="molecule type" value="Genomic_DNA"/>
</dbReference>
<comment type="caution">
    <text evidence="1">The sequence shown here is derived from an EMBL/GenBank/DDBJ whole genome shotgun (WGS) entry which is preliminary data.</text>
</comment>
<organism evidence="1 2">
    <name type="scientific">Ooceraea biroi</name>
    <name type="common">Clonal raider ant</name>
    <name type="synonym">Cerapachys biroi</name>
    <dbReference type="NCBI Taxonomy" id="2015173"/>
    <lineage>
        <taxon>Eukaryota</taxon>
        <taxon>Metazoa</taxon>
        <taxon>Ecdysozoa</taxon>
        <taxon>Arthropoda</taxon>
        <taxon>Hexapoda</taxon>
        <taxon>Insecta</taxon>
        <taxon>Pterygota</taxon>
        <taxon>Neoptera</taxon>
        <taxon>Endopterygota</taxon>
        <taxon>Hymenoptera</taxon>
        <taxon>Apocrita</taxon>
        <taxon>Aculeata</taxon>
        <taxon>Formicoidea</taxon>
        <taxon>Formicidae</taxon>
        <taxon>Dorylinae</taxon>
        <taxon>Ooceraea</taxon>
    </lineage>
</organism>
<dbReference type="AlphaFoldDB" id="A0A3L8DL89"/>
<gene>
    <name evidence="1" type="ORF">DMN91_007578</name>
</gene>
<name>A0A3L8DL89_OOCBI</name>
<protein>
    <submittedName>
        <fullName evidence="1">Uncharacterized protein</fullName>
    </submittedName>
</protein>
<accession>A0A3L8DL89</accession>
<dbReference type="Proteomes" id="UP000279307">
    <property type="component" value="Chromosome 7"/>
</dbReference>
<sequence>MNQMQFYIHVVRHDRRSGIGNRHVILWRSKVHVDAAIVQIKDRGVAVASYGFEWRRVIGRRRIWEGRAVRTSHDASRVNLETTRIRASLFLPLPSPFGSRAVWTCT</sequence>